<feature type="compositionally biased region" description="Basic and acidic residues" evidence="1">
    <location>
        <begin position="65"/>
        <end position="75"/>
    </location>
</feature>
<organism evidence="3 4">
    <name type="scientific">Bogoriella caseilytica</name>
    <dbReference type="NCBI Taxonomy" id="56055"/>
    <lineage>
        <taxon>Bacteria</taxon>
        <taxon>Bacillati</taxon>
        <taxon>Actinomycetota</taxon>
        <taxon>Actinomycetes</taxon>
        <taxon>Micrococcales</taxon>
        <taxon>Bogoriellaceae</taxon>
        <taxon>Bogoriella</taxon>
    </lineage>
</organism>
<feature type="compositionally biased region" description="Basic and acidic residues" evidence="1">
    <location>
        <begin position="103"/>
        <end position="113"/>
    </location>
</feature>
<proteinExistence type="predicted"/>
<evidence type="ECO:0000313" key="4">
    <source>
        <dbReference type="Proteomes" id="UP000280668"/>
    </source>
</evidence>
<keyword evidence="2" id="KW-0472">Membrane</keyword>
<evidence type="ECO:0000256" key="1">
    <source>
        <dbReference type="SAM" id="MobiDB-lite"/>
    </source>
</evidence>
<evidence type="ECO:0000313" key="3">
    <source>
        <dbReference type="EMBL" id="ROR72210.1"/>
    </source>
</evidence>
<feature type="region of interest" description="Disordered" evidence="1">
    <location>
        <begin position="1"/>
        <end position="23"/>
    </location>
</feature>
<dbReference type="EMBL" id="RKHK01000001">
    <property type="protein sequence ID" value="ROR72210.1"/>
    <property type="molecule type" value="Genomic_DNA"/>
</dbReference>
<keyword evidence="2" id="KW-0812">Transmembrane</keyword>
<dbReference type="Proteomes" id="UP000280668">
    <property type="component" value="Unassembled WGS sequence"/>
</dbReference>
<keyword evidence="4" id="KW-1185">Reference proteome</keyword>
<gene>
    <name evidence="3" type="ORF">EDD31_0558</name>
</gene>
<reference evidence="3 4" key="1">
    <citation type="submission" date="2018-11" db="EMBL/GenBank/DDBJ databases">
        <title>Sequencing the genomes of 1000 actinobacteria strains.</title>
        <authorList>
            <person name="Klenk H.-P."/>
        </authorList>
    </citation>
    <scope>NUCLEOTIDE SEQUENCE [LARGE SCALE GENOMIC DNA]</scope>
    <source>
        <strain evidence="3 4">DSM 11294</strain>
    </source>
</reference>
<keyword evidence="2" id="KW-1133">Transmembrane helix</keyword>
<name>A0A3N2BAA4_9MICO</name>
<feature type="transmembrane region" description="Helical" evidence="2">
    <location>
        <begin position="34"/>
        <end position="55"/>
    </location>
</feature>
<accession>A0A3N2BAA4</accession>
<comment type="caution">
    <text evidence="3">The sequence shown here is derived from an EMBL/GenBank/DDBJ whole genome shotgun (WGS) entry which is preliminary data.</text>
</comment>
<feature type="region of interest" description="Disordered" evidence="1">
    <location>
        <begin position="58"/>
        <end position="113"/>
    </location>
</feature>
<evidence type="ECO:0000256" key="2">
    <source>
        <dbReference type="SAM" id="Phobius"/>
    </source>
</evidence>
<sequence>MNALSVLAADGEPSPSPTAPDTVPIELWEASPGIYGFLFFFAMACALIVLVRSMLRHSRTVEQNSQRREEAEARAVQETPEAGTQSDAVTPPEAGTQSGAEDAAAHDGDGPGS</sequence>
<protein>
    <submittedName>
        <fullName evidence="3">Uncharacterized protein</fullName>
    </submittedName>
</protein>
<dbReference type="RefSeq" id="WP_123302809.1">
    <property type="nucleotide sequence ID" value="NZ_RKHK01000001.1"/>
</dbReference>
<dbReference type="AlphaFoldDB" id="A0A3N2BAA4"/>